<feature type="domain" description="Anticodon-binding" evidence="2">
    <location>
        <begin position="79"/>
        <end position="146"/>
    </location>
</feature>
<feature type="region of interest" description="Disordered" evidence="1">
    <location>
        <begin position="158"/>
        <end position="198"/>
    </location>
</feature>
<evidence type="ECO:0000313" key="4">
    <source>
        <dbReference type="Proteomes" id="UP001445335"/>
    </source>
</evidence>
<dbReference type="Gene3D" id="3.40.50.800">
    <property type="entry name" value="Anticodon-binding domain"/>
    <property type="match status" value="1"/>
</dbReference>
<dbReference type="InterPro" id="IPR004499">
    <property type="entry name" value="Pro-tRNA-ligase_IIa_arc-type"/>
</dbReference>
<organism evidence="3 4">
    <name type="scientific">Elliptochloris bilobata</name>
    <dbReference type="NCBI Taxonomy" id="381761"/>
    <lineage>
        <taxon>Eukaryota</taxon>
        <taxon>Viridiplantae</taxon>
        <taxon>Chlorophyta</taxon>
        <taxon>core chlorophytes</taxon>
        <taxon>Trebouxiophyceae</taxon>
        <taxon>Trebouxiophyceae incertae sedis</taxon>
        <taxon>Elliptochloris clade</taxon>
        <taxon>Elliptochloris</taxon>
    </lineage>
</organism>
<feature type="compositionally biased region" description="Basic and acidic residues" evidence="1">
    <location>
        <begin position="7"/>
        <end position="25"/>
    </location>
</feature>
<evidence type="ECO:0000256" key="1">
    <source>
        <dbReference type="SAM" id="MobiDB-lite"/>
    </source>
</evidence>
<keyword evidence="4" id="KW-1185">Reference proteome</keyword>
<dbReference type="EMBL" id="JALJOU010000052">
    <property type="protein sequence ID" value="KAK9828100.1"/>
    <property type="molecule type" value="Genomic_DNA"/>
</dbReference>
<protein>
    <recommendedName>
        <fullName evidence="2">Anticodon-binding domain-containing protein</fullName>
    </recommendedName>
</protein>
<dbReference type="PANTHER" id="PTHR43382:SF2">
    <property type="entry name" value="BIFUNCTIONAL GLUTAMATE_PROLINE--TRNA LIGASE"/>
    <property type="match status" value="1"/>
</dbReference>
<reference evidence="3 4" key="1">
    <citation type="journal article" date="2024" name="Nat. Commun.">
        <title>Phylogenomics reveals the evolutionary origins of lichenization in chlorophyte algae.</title>
        <authorList>
            <person name="Puginier C."/>
            <person name="Libourel C."/>
            <person name="Otte J."/>
            <person name="Skaloud P."/>
            <person name="Haon M."/>
            <person name="Grisel S."/>
            <person name="Petersen M."/>
            <person name="Berrin J.G."/>
            <person name="Delaux P.M."/>
            <person name="Dal Grande F."/>
            <person name="Keller J."/>
        </authorList>
    </citation>
    <scope>NUCLEOTIDE SEQUENCE [LARGE SCALE GENOMIC DNA]</scope>
    <source>
        <strain evidence="3 4">SAG 245.80</strain>
    </source>
</reference>
<dbReference type="Proteomes" id="UP001445335">
    <property type="component" value="Unassembled WGS sequence"/>
</dbReference>
<name>A0AAW1R3K4_9CHLO</name>
<dbReference type="SUPFAM" id="SSF52954">
    <property type="entry name" value="Class II aaRS ABD-related"/>
    <property type="match status" value="1"/>
</dbReference>
<dbReference type="GO" id="GO:0005524">
    <property type="term" value="F:ATP binding"/>
    <property type="evidence" value="ECO:0007669"/>
    <property type="project" value="InterPro"/>
</dbReference>
<feature type="region of interest" description="Disordered" evidence="1">
    <location>
        <begin position="1"/>
        <end position="25"/>
    </location>
</feature>
<dbReference type="Pfam" id="PF03129">
    <property type="entry name" value="HGTP_anticodon"/>
    <property type="match status" value="1"/>
</dbReference>
<sequence length="198" mass="22001">MIIYSWKRGEPADLPQGEKERRERQRELRELALKVRARGQEYERFKARRALANKHAPGGAACAPAKLPRADAQTASDVQVMIIPIYWNKRAKEKAAVLAAAERAAAVLRHGGLTAALDASDERMPGAKFKHWEERGVRRRLASGDDLGDEFAIEAVEEDKNGAGKRKKKKRLEPKAPAPEQRAASGASAKRKAKMVKF</sequence>
<gene>
    <name evidence="3" type="ORF">WJX81_004271</name>
</gene>
<evidence type="ECO:0000259" key="2">
    <source>
        <dbReference type="Pfam" id="PF03129"/>
    </source>
</evidence>
<accession>A0AAW1R3K4</accession>
<dbReference type="InterPro" id="IPR004154">
    <property type="entry name" value="Anticodon-bd"/>
</dbReference>
<feature type="compositionally biased region" description="Basic residues" evidence="1">
    <location>
        <begin position="163"/>
        <end position="172"/>
    </location>
</feature>
<dbReference type="GO" id="GO:0017101">
    <property type="term" value="C:aminoacyl-tRNA synthetase multienzyme complex"/>
    <property type="evidence" value="ECO:0007669"/>
    <property type="project" value="TreeGrafter"/>
</dbReference>
<dbReference type="GO" id="GO:0006433">
    <property type="term" value="P:prolyl-tRNA aminoacylation"/>
    <property type="evidence" value="ECO:0007669"/>
    <property type="project" value="InterPro"/>
</dbReference>
<comment type="caution">
    <text evidence="3">The sequence shown here is derived from an EMBL/GenBank/DDBJ whole genome shotgun (WGS) entry which is preliminary data.</text>
</comment>
<dbReference type="GO" id="GO:0005737">
    <property type="term" value="C:cytoplasm"/>
    <property type="evidence" value="ECO:0007669"/>
    <property type="project" value="InterPro"/>
</dbReference>
<dbReference type="GO" id="GO:0004827">
    <property type="term" value="F:proline-tRNA ligase activity"/>
    <property type="evidence" value="ECO:0007669"/>
    <property type="project" value="InterPro"/>
</dbReference>
<evidence type="ECO:0000313" key="3">
    <source>
        <dbReference type="EMBL" id="KAK9828100.1"/>
    </source>
</evidence>
<proteinExistence type="predicted"/>
<feature type="compositionally biased region" description="Low complexity" evidence="1">
    <location>
        <begin position="178"/>
        <end position="188"/>
    </location>
</feature>
<dbReference type="InterPro" id="IPR036621">
    <property type="entry name" value="Anticodon-bd_dom_sf"/>
</dbReference>
<dbReference type="AlphaFoldDB" id="A0AAW1R3K4"/>
<dbReference type="PANTHER" id="PTHR43382">
    <property type="entry name" value="PROLYL-TRNA SYNTHETASE"/>
    <property type="match status" value="1"/>
</dbReference>
<feature type="compositionally biased region" description="Basic residues" evidence="1">
    <location>
        <begin position="189"/>
        <end position="198"/>
    </location>
</feature>